<evidence type="ECO:0000256" key="2">
    <source>
        <dbReference type="PROSITE-ProRule" id="PRU00335"/>
    </source>
</evidence>
<dbReference type="PROSITE" id="PS01081">
    <property type="entry name" value="HTH_TETR_1"/>
    <property type="match status" value="1"/>
</dbReference>
<dbReference type="GO" id="GO:0000976">
    <property type="term" value="F:transcription cis-regulatory region binding"/>
    <property type="evidence" value="ECO:0007669"/>
    <property type="project" value="TreeGrafter"/>
</dbReference>
<dbReference type="SUPFAM" id="SSF48498">
    <property type="entry name" value="Tetracyclin repressor-like, C-terminal domain"/>
    <property type="match status" value="1"/>
</dbReference>
<proteinExistence type="predicted"/>
<dbReference type="KEGG" id="mya:MORIYA_4010"/>
<keyword evidence="5" id="KW-1185">Reference proteome</keyword>
<dbReference type="InterPro" id="IPR023772">
    <property type="entry name" value="DNA-bd_HTH_TetR-type_CS"/>
</dbReference>
<reference evidence="5" key="1">
    <citation type="submission" date="2018-05" db="EMBL/GenBank/DDBJ databases">
        <authorList>
            <person name="Cea G.-C."/>
            <person name="William W."/>
        </authorList>
    </citation>
    <scope>NUCLEOTIDE SEQUENCE [LARGE SCALE GENOMIC DNA]</scope>
    <source>
        <strain evidence="5">DB21MT 5</strain>
    </source>
</reference>
<dbReference type="Pfam" id="PF17939">
    <property type="entry name" value="TetR_C_30"/>
    <property type="match status" value="1"/>
</dbReference>
<dbReference type="InterPro" id="IPR009057">
    <property type="entry name" value="Homeodomain-like_sf"/>
</dbReference>
<dbReference type="Gene3D" id="1.10.357.10">
    <property type="entry name" value="Tetracycline Repressor, domain 2"/>
    <property type="match status" value="1"/>
</dbReference>
<dbReference type="PRINTS" id="PR00455">
    <property type="entry name" value="HTHTETR"/>
</dbReference>
<accession>A0A330LW64</accession>
<dbReference type="PROSITE" id="PS50977">
    <property type="entry name" value="HTH_TETR_2"/>
    <property type="match status" value="1"/>
</dbReference>
<gene>
    <name evidence="4" type="ORF">MORIYA_4010</name>
</gene>
<feature type="domain" description="HTH tetR-type" evidence="3">
    <location>
        <begin position="5"/>
        <end position="65"/>
    </location>
</feature>
<evidence type="ECO:0000259" key="3">
    <source>
        <dbReference type="PROSITE" id="PS50977"/>
    </source>
</evidence>
<evidence type="ECO:0000313" key="4">
    <source>
        <dbReference type="EMBL" id="SQD80462.1"/>
    </source>
</evidence>
<dbReference type="InterPro" id="IPR050109">
    <property type="entry name" value="HTH-type_TetR-like_transc_reg"/>
</dbReference>
<dbReference type="Pfam" id="PF00440">
    <property type="entry name" value="TetR_N"/>
    <property type="match status" value="1"/>
</dbReference>
<dbReference type="PANTHER" id="PTHR30055">
    <property type="entry name" value="HTH-TYPE TRANSCRIPTIONAL REGULATOR RUTR"/>
    <property type="match status" value="1"/>
</dbReference>
<dbReference type="GO" id="GO:0003700">
    <property type="term" value="F:DNA-binding transcription factor activity"/>
    <property type="evidence" value="ECO:0007669"/>
    <property type="project" value="TreeGrafter"/>
</dbReference>
<feature type="DNA-binding region" description="H-T-H motif" evidence="2">
    <location>
        <begin position="28"/>
        <end position="47"/>
    </location>
</feature>
<dbReference type="EMBL" id="LS483250">
    <property type="protein sequence ID" value="SQD80462.1"/>
    <property type="molecule type" value="Genomic_DNA"/>
</dbReference>
<keyword evidence="1 2" id="KW-0238">DNA-binding</keyword>
<name>A0A330LW64_9GAMM</name>
<evidence type="ECO:0000256" key="1">
    <source>
        <dbReference type="ARBA" id="ARBA00023125"/>
    </source>
</evidence>
<dbReference type="SUPFAM" id="SSF46689">
    <property type="entry name" value="Homeodomain-like"/>
    <property type="match status" value="1"/>
</dbReference>
<dbReference type="Proteomes" id="UP000250163">
    <property type="component" value="Chromosome MORIYA"/>
</dbReference>
<dbReference type="RefSeq" id="WP_112717799.1">
    <property type="nucleotide sequence ID" value="NZ_LS483250.1"/>
</dbReference>
<dbReference type="InterPro" id="IPR041586">
    <property type="entry name" value="PsrA_TetR_C"/>
</dbReference>
<organism evidence="4 5">
    <name type="scientific">Moritella yayanosii</name>
    <dbReference type="NCBI Taxonomy" id="69539"/>
    <lineage>
        <taxon>Bacteria</taxon>
        <taxon>Pseudomonadati</taxon>
        <taxon>Pseudomonadota</taxon>
        <taxon>Gammaproteobacteria</taxon>
        <taxon>Alteromonadales</taxon>
        <taxon>Moritellaceae</taxon>
        <taxon>Moritella</taxon>
    </lineage>
</organism>
<dbReference type="InterPro" id="IPR036271">
    <property type="entry name" value="Tet_transcr_reg_TetR-rel_C_sf"/>
</dbReference>
<dbReference type="AlphaFoldDB" id="A0A330LW64"/>
<evidence type="ECO:0000313" key="5">
    <source>
        <dbReference type="Proteomes" id="UP000250163"/>
    </source>
</evidence>
<dbReference type="PANTHER" id="PTHR30055:SF235">
    <property type="entry name" value="TRANSCRIPTIONAL REGULATORY PROTEIN"/>
    <property type="match status" value="1"/>
</dbReference>
<protein>
    <submittedName>
        <fullName evidence="4">Transcriptional regulator, TetR family</fullName>
    </submittedName>
</protein>
<sequence>MVSKLDTKTRILDAAESLFAEHGFSDTSLRLITTRASVNLASVNYHFGSKKELIQAVIARHLELFMPLLNEKLTALCAQAEKPSLLDVFNSFVDPLLALEKQSKNGTVIFMQLLGRSYTDQQGHLRWYTTTHYGEVLANITKALLKANPTLSSQELFWRLHFTLGTAVFTMSSSGALMDIAKADFNQDIDVEGLIRKVIPYLASGMNTSTETTNM</sequence>
<dbReference type="InterPro" id="IPR001647">
    <property type="entry name" value="HTH_TetR"/>
</dbReference>
<dbReference type="OrthoDB" id="2356263at2"/>